<accession>A0A1I7TTU6</accession>
<protein>
    <submittedName>
        <fullName evidence="2">Phosphoenolpyruvate carboxylase</fullName>
    </submittedName>
</protein>
<name>A0A1I7TTU6_9PELO</name>
<organism evidence="1 2">
    <name type="scientific">Caenorhabditis tropicalis</name>
    <dbReference type="NCBI Taxonomy" id="1561998"/>
    <lineage>
        <taxon>Eukaryota</taxon>
        <taxon>Metazoa</taxon>
        <taxon>Ecdysozoa</taxon>
        <taxon>Nematoda</taxon>
        <taxon>Chromadorea</taxon>
        <taxon>Rhabditida</taxon>
        <taxon>Rhabditina</taxon>
        <taxon>Rhabditomorpha</taxon>
        <taxon>Rhabditoidea</taxon>
        <taxon>Rhabditidae</taxon>
        <taxon>Peloderinae</taxon>
        <taxon>Caenorhabditis</taxon>
    </lineage>
</organism>
<proteinExistence type="predicted"/>
<dbReference type="AlphaFoldDB" id="A0A1I7TTU6"/>
<evidence type="ECO:0000313" key="2">
    <source>
        <dbReference type="WBParaSite" id="Csp11.Scaffold629.g11719.t1"/>
    </source>
</evidence>
<keyword evidence="1" id="KW-1185">Reference proteome</keyword>
<dbReference type="WBParaSite" id="Csp11.Scaffold629.g11719.t1">
    <property type="protein sequence ID" value="Csp11.Scaffold629.g11719.t1"/>
    <property type="gene ID" value="Csp11.Scaffold629.g11719"/>
</dbReference>
<reference evidence="2" key="1">
    <citation type="submission" date="2016-11" db="UniProtKB">
        <authorList>
            <consortium name="WormBaseParasite"/>
        </authorList>
    </citation>
    <scope>IDENTIFICATION</scope>
</reference>
<dbReference type="Proteomes" id="UP000095282">
    <property type="component" value="Unplaced"/>
</dbReference>
<evidence type="ECO:0000313" key="1">
    <source>
        <dbReference type="Proteomes" id="UP000095282"/>
    </source>
</evidence>
<sequence length="106" mass="11818">MSSLLSQKDAGASFRTEHVPATQKFCFVPEAAGTTGQLHDVLRELGGVEWKRNIEDLLEELGEVRLEFLHRQDLPEFKEEIVLAMGGLTAMTMTLPLMGNEVPYAE</sequence>